<reference evidence="1 2" key="1">
    <citation type="submission" date="2021-01" db="EMBL/GenBank/DDBJ databases">
        <title>Genomic Encyclopedia of Type Strains, Phase IV (KMG-IV): sequencing the most valuable type-strain genomes for metagenomic binning, comparative biology and taxonomic classification.</title>
        <authorList>
            <person name="Goeker M."/>
        </authorList>
    </citation>
    <scope>NUCLEOTIDE SEQUENCE [LARGE SCALE GENOMIC DNA]</scope>
    <source>
        <strain evidence="1 2">DSM 105453</strain>
    </source>
</reference>
<sequence>MHSFGVYFPAKSKEKETRTKGFHYTNPGGEAFFKEVESDVNVRLSKETMLKECSLFFHKTFSDIKSCKKAIHSRLTKINKIQQELVTLIHQTDPYIKKTQDHLFRQDST</sequence>
<dbReference type="RefSeq" id="WP_077111592.1">
    <property type="nucleotide sequence ID" value="NZ_JAFBFH010000039.1"/>
</dbReference>
<evidence type="ECO:0000313" key="1">
    <source>
        <dbReference type="EMBL" id="MBM7717130.1"/>
    </source>
</evidence>
<accession>A0ABS2RBU8</accession>
<evidence type="ECO:0000313" key="2">
    <source>
        <dbReference type="Proteomes" id="UP000823485"/>
    </source>
</evidence>
<name>A0ABS2RBU8_9BACI</name>
<gene>
    <name evidence="1" type="ORF">JOC94_004155</name>
</gene>
<dbReference type="EMBL" id="JAFBFH010000039">
    <property type="protein sequence ID" value="MBM7717130.1"/>
    <property type="molecule type" value="Genomic_DNA"/>
</dbReference>
<proteinExistence type="predicted"/>
<dbReference type="Proteomes" id="UP000823485">
    <property type="component" value="Unassembled WGS sequence"/>
</dbReference>
<protein>
    <submittedName>
        <fullName evidence="1">Uncharacterized protein</fullName>
    </submittedName>
</protein>
<keyword evidence="2" id="KW-1185">Reference proteome</keyword>
<comment type="caution">
    <text evidence="1">The sequence shown here is derived from an EMBL/GenBank/DDBJ whole genome shotgun (WGS) entry which is preliminary data.</text>
</comment>
<organism evidence="1 2">
    <name type="scientific">Siminovitchia thermophila</name>
    <dbReference type="NCBI Taxonomy" id="1245522"/>
    <lineage>
        <taxon>Bacteria</taxon>
        <taxon>Bacillati</taxon>
        <taxon>Bacillota</taxon>
        <taxon>Bacilli</taxon>
        <taxon>Bacillales</taxon>
        <taxon>Bacillaceae</taxon>
        <taxon>Siminovitchia</taxon>
    </lineage>
</organism>